<gene>
    <name evidence="1" type="ORF">AVEN_115109_1</name>
</gene>
<sequence>MLLSSRTHQLELTWRTINMAGMIDSPLSASCAGSFVFYRQKGTAQQNFIAESAEFMSNDVVPEWYRKFKDRRTHGRDEGGQRHKTVACEDLVQRVDQVVGERETKVIFTFSESRRQFWEDSFSTNGEPQEAKETYHNALLLFKLL</sequence>
<evidence type="ECO:0000313" key="2">
    <source>
        <dbReference type="Proteomes" id="UP000499080"/>
    </source>
</evidence>
<evidence type="ECO:0008006" key="3">
    <source>
        <dbReference type="Google" id="ProtNLM"/>
    </source>
</evidence>
<keyword evidence="2" id="KW-1185">Reference proteome</keyword>
<proteinExistence type="predicted"/>
<evidence type="ECO:0000313" key="1">
    <source>
        <dbReference type="EMBL" id="GBL72099.1"/>
    </source>
</evidence>
<protein>
    <recommendedName>
        <fullName evidence="3">Mos1 transposase HTH domain-containing protein</fullName>
    </recommendedName>
</protein>
<name>A0A4Y1ZY97_ARAVE</name>
<dbReference type="EMBL" id="BGPR01000001">
    <property type="protein sequence ID" value="GBL72099.1"/>
    <property type="molecule type" value="Genomic_DNA"/>
</dbReference>
<comment type="caution">
    <text evidence="1">The sequence shown here is derived from an EMBL/GenBank/DDBJ whole genome shotgun (WGS) entry which is preliminary data.</text>
</comment>
<dbReference type="AlphaFoldDB" id="A0A4Y1ZY97"/>
<dbReference type="Proteomes" id="UP000499080">
    <property type="component" value="Unassembled WGS sequence"/>
</dbReference>
<reference evidence="1 2" key="1">
    <citation type="journal article" date="2019" name="Sci. Rep.">
        <title>Orb-weaving spider Araneus ventricosus genome elucidates the spidroin gene catalogue.</title>
        <authorList>
            <person name="Kono N."/>
            <person name="Nakamura H."/>
            <person name="Ohtoshi R."/>
            <person name="Moran D.A.P."/>
            <person name="Shinohara A."/>
            <person name="Yoshida Y."/>
            <person name="Fujiwara M."/>
            <person name="Mori M."/>
            <person name="Tomita M."/>
            <person name="Arakawa K."/>
        </authorList>
    </citation>
    <scope>NUCLEOTIDE SEQUENCE [LARGE SCALE GENOMIC DNA]</scope>
</reference>
<accession>A0A4Y1ZY97</accession>
<organism evidence="1 2">
    <name type="scientific">Araneus ventricosus</name>
    <name type="common">Orbweaver spider</name>
    <name type="synonym">Epeira ventricosa</name>
    <dbReference type="NCBI Taxonomy" id="182803"/>
    <lineage>
        <taxon>Eukaryota</taxon>
        <taxon>Metazoa</taxon>
        <taxon>Ecdysozoa</taxon>
        <taxon>Arthropoda</taxon>
        <taxon>Chelicerata</taxon>
        <taxon>Arachnida</taxon>
        <taxon>Araneae</taxon>
        <taxon>Araneomorphae</taxon>
        <taxon>Entelegynae</taxon>
        <taxon>Araneoidea</taxon>
        <taxon>Araneidae</taxon>
        <taxon>Araneus</taxon>
    </lineage>
</organism>